<reference evidence="1" key="1">
    <citation type="submission" date="2020-05" db="EMBL/GenBank/DDBJ databases">
        <authorList>
            <person name="Chiriac C."/>
            <person name="Salcher M."/>
            <person name="Ghai R."/>
            <person name="Kavagutti S V."/>
        </authorList>
    </citation>
    <scope>NUCLEOTIDE SEQUENCE</scope>
</reference>
<gene>
    <name evidence="1" type="ORF">UFOVP1196_24</name>
</gene>
<accession>A0A6J5R6B0</accession>
<proteinExistence type="predicted"/>
<evidence type="ECO:0000313" key="1">
    <source>
        <dbReference type="EMBL" id="CAB4189997.1"/>
    </source>
</evidence>
<organism evidence="1">
    <name type="scientific">uncultured Caudovirales phage</name>
    <dbReference type="NCBI Taxonomy" id="2100421"/>
    <lineage>
        <taxon>Viruses</taxon>
        <taxon>Duplodnaviria</taxon>
        <taxon>Heunggongvirae</taxon>
        <taxon>Uroviricota</taxon>
        <taxon>Caudoviricetes</taxon>
        <taxon>Peduoviridae</taxon>
        <taxon>Maltschvirus</taxon>
        <taxon>Maltschvirus maltsch</taxon>
    </lineage>
</organism>
<dbReference type="EMBL" id="LR797148">
    <property type="protein sequence ID" value="CAB4189997.1"/>
    <property type="molecule type" value="Genomic_DNA"/>
</dbReference>
<name>A0A6J5R6B0_9CAUD</name>
<sequence length="127" mass="14557">MNEATLKGRLMLALKEELPSAVCIRIEDKFKSGTPDLVVNHNKESSWYEVKYADPKFDSEGIQELTMRKLSLASFHARYIVYDESLGKKRVLIVHPVNIPRWSTHYEVALEGFNHRGVAQYIKGVHA</sequence>
<protein>
    <submittedName>
        <fullName evidence="1">Uncharacterized protein</fullName>
    </submittedName>
</protein>